<dbReference type="PROSITE" id="PS50850">
    <property type="entry name" value="MFS"/>
    <property type="match status" value="1"/>
</dbReference>
<feature type="transmembrane region" description="Helical" evidence="7">
    <location>
        <begin position="169"/>
        <end position="190"/>
    </location>
</feature>
<evidence type="ECO:0000259" key="8">
    <source>
        <dbReference type="PROSITE" id="PS50850"/>
    </source>
</evidence>
<dbReference type="InterPro" id="IPR001958">
    <property type="entry name" value="Tet-R_TetA/multi-R_MdtG-like"/>
</dbReference>
<evidence type="ECO:0000256" key="5">
    <source>
        <dbReference type="ARBA" id="ARBA00022989"/>
    </source>
</evidence>
<feature type="transmembrane region" description="Helical" evidence="7">
    <location>
        <begin position="105"/>
        <end position="127"/>
    </location>
</feature>
<evidence type="ECO:0000256" key="3">
    <source>
        <dbReference type="ARBA" id="ARBA00007520"/>
    </source>
</evidence>
<organism evidence="9 10">
    <name type="scientific">Bradyrhizobium nitroreducens</name>
    <dbReference type="NCBI Taxonomy" id="709803"/>
    <lineage>
        <taxon>Bacteria</taxon>
        <taxon>Pseudomonadati</taxon>
        <taxon>Pseudomonadota</taxon>
        <taxon>Alphaproteobacteria</taxon>
        <taxon>Hyphomicrobiales</taxon>
        <taxon>Nitrobacteraceae</taxon>
        <taxon>Bradyrhizobium</taxon>
    </lineage>
</organism>
<feature type="transmembrane region" description="Helical" evidence="7">
    <location>
        <begin position="330"/>
        <end position="351"/>
    </location>
</feature>
<evidence type="ECO:0000256" key="2">
    <source>
        <dbReference type="ARBA" id="ARBA00004141"/>
    </source>
</evidence>
<evidence type="ECO:0000313" key="10">
    <source>
        <dbReference type="Proteomes" id="UP000228930"/>
    </source>
</evidence>
<dbReference type="InterPro" id="IPR036259">
    <property type="entry name" value="MFS_trans_sf"/>
</dbReference>
<dbReference type="InterPro" id="IPR005829">
    <property type="entry name" value="Sugar_transporter_CS"/>
</dbReference>
<reference evidence="9 10" key="1">
    <citation type="submission" date="2015-06" db="EMBL/GenBank/DDBJ databases">
        <title>Comparative genome analysis of nirS-carrying Bradyrhizobium sp. strains.</title>
        <authorList>
            <person name="Ishii S."/>
            <person name="Jang J."/>
            <person name="Nishizawa T."/>
            <person name="Senoo K."/>
        </authorList>
    </citation>
    <scope>NUCLEOTIDE SEQUENCE [LARGE SCALE GENOMIC DNA]</scope>
    <source>
        <strain evidence="9 10">TSA1</strain>
    </source>
</reference>
<sequence>MKTAPSLCARDLSVVLTLGLGAFFTNLDVTAVVVALPAMEHTLNFGMAATAWVIDAYSLAFTGMLLAAGAIADRFGRRRALLAGNAIFLVASLACGLAWDGPSLWLARGLQGAGAAFVVTGALALVASAFPDAAVRARVFALMGVVSGVGMAVGPTLGGVITAWTGWRWIFFINVPFCVALTIAVPRLVVEGQAAEKRSLDIVGVVLLTMALALLIDATLRVRVDMIGAASLGGAALLLLAGFALQQRRCVVPLLDPAVFGTPAMIGVGLLLIAVSVSYWAILVYLPPAMQSAFGWHADRTGLALLAATAPMLIVPPIGGHLVMRIGWRWHFAHSLAILAVGNLLLLASLWRTDTAETLGLMLAGMVVIGSGAALAHPQLSGALLALAPADRSGMASAMTIVARQGGFALGIAALAVVGGGHAFEAIFATAASIAVLGALAAIFLLPADR</sequence>
<dbReference type="PRINTS" id="PR01035">
    <property type="entry name" value="TCRTETA"/>
</dbReference>
<name>A0A2M6UN68_9BRAD</name>
<dbReference type="GO" id="GO:0016020">
    <property type="term" value="C:membrane"/>
    <property type="evidence" value="ECO:0007669"/>
    <property type="project" value="UniProtKB-SubCell"/>
</dbReference>
<dbReference type="Pfam" id="PF07690">
    <property type="entry name" value="MFS_1"/>
    <property type="match status" value="1"/>
</dbReference>
<evidence type="ECO:0000256" key="7">
    <source>
        <dbReference type="SAM" id="Phobius"/>
    </source>
</evidence>
<feature type="transmembrane region" description="Helical" evidence="7">
    <location>
        <begin position="202"/>
        <end position="220"/>
    </location>
</feature>
<protein>
    <submittedName>
        <fullName evidence="9">MFS transporter permease</fullName>
    </submittedName>
</protein>
<keyword evidence="4 7" id="KW-0812">Transmembrane</keyword>
<feature type="transmembrane region" description="Helical" evidence="7">
    <location>
        <begin position="12"/>
        <end position="39"/>
    </location>
</feature>
<keyword evidence="5 7" id="KW-1133">Transmembrane helix</keyword>
<comment type="function">
    <text evidence="1">Resistance to tetracycline by an active tetracycline efflux. This is an energy-dependent process that decreases the accumulation of the antibiotic in whole cells. This protein functions as a metal-tetracycline/H(+) antiporter.</text>
</comment>
<feature type="transmembrane region" description="Helical" evidence="7">
    <location>
        <begin position="302"/>
        <end position="323"/>
    </location>
</feature>
<feature type="transmembrane region" description="Helical" evidence="7">
    <location>
        <begin position="363"/>
        <end position="389"/>
    </location>
</feature>
<evidence type="ECO:0000256" key="4">
    <source>
        <dbReference type="ARBA" id="ARBA00022692"/>
    </source>
</evidence>
<comment type="caution">
    <text evidence="9">The sequence shown here is derived from an EMBL/GenBank/DDBJ whole genome shotgun (WGS) entry which is preliminary data.</text>
</comment>
<comment type="similarity">
    <text evidence="3">Belongs to the major facilitator superfamily. TCR/Tet family.</text>
</comment>
<keyword evidence="6 7" id="KW-0472">Membrane</keyword>
<gene>
    <name evidence="9" type="ORF">TSA1_12865</name>
</gene>
<dbReference type="Gene3D" id="1.20.1720.10">
    <property type="entry name" value="Multidrug resistance protein D"/>
    <property type="match status" value="1"/>
</dbReference>
<dbReference type="AlphaFoldDB" id="A0A2M6UN68"/>
<dbReference type="CDD" id="cd17321">
    <property type="entry name" value="MFS_MMR_MDR_like"/>
    <property type="match status" value="1"/>
</dbReference>
<evidence type="ECO:0000313" key="9">
    <source>
        <dbReference type="EMBL" id="PIT06043.1"/>
    </source>
</evidence>
<feature type="transmembrane region" description="Helical" evidence="7">
    <location>
        <begin position="426"/>
        <end position="446"/>
    </location>
</feature>
<comment type="subcellular location">
    <subcellularLocation>
        <location evidence="2">Membrane</location>
        <topology evidence="2">Multi-pass membrane protein</topology>
    </subcellularLocation>
</comment>
<evidence type="ECO:0000256" key="6">
    <source>
        <dbReference type="ARBA" id="ARBA00023136"/>
    </source>
</evidence>
<accession>A0A2M6UN68</accession>
<dbReference type="Gene3D" id="1.20.1250.20">
    <property type="entry name" value="MFS general substrate transporter like domains"/>
    <property type="match status" value="1"/>
</dbReference>
<dbReference type="EMBL" id="LFJC01000003">
    <property type="protein sequence ID" value="PIT06043.1"/>
    <property type="molecule type" value="Genomic_DNA"/>
</dbReference>
<dbReference type="GO" id="GO:0022857">
    <property type="term" value="F:transmembrane transporter activity"/>
    <property type="evidence" value="ECO:0007669"/>
    <property type="project" value="InterPro"/>
</dbReference>
<dbReference type="InterPro" id="IPR011701">
    <property type="entry name" value="MFS"/>
</dbReference>
<feature type="transmembrane region" description="Helical" evidence="7">
    <location>
        <begin position="80"/>
        <end position="99"/>
    </location>
</feature>
<feature type="transmembrane region" description="Helical" evidence="7">
    <location>
        <begin position="45"/>
        <end position="68"/>
    </location>
</feature>
<dbReference type="PROSITE" id="PS00216">
    <property type="entry name" value="SUGAR_TRANSPORT_1"/>
    <property type="match status" value="1"/>
</dbReference>
<dbReference type="InterPro" id="IPR020846">
    <property type="entry name" value="MFS_dom"/>
</dbReference>
<feature type="transmembrane region" description="Helical" evidence="7">
    <location>
        <begin position="226"/>
        <end position="245"/>
    </location>
</feature>
<evidence type="ECO:0000256" key="1">
    <source>
        <dbReference type="ARBA" id="ARBA00003279"/>
    </source>
</evidence>
<dbReference type="SUPFAM" id="SSF103473">
    <property type="entry name" value="MFS general substrate transporter"/>
    <property type="match status" value="1"/>
</dbReference>
<feature type="transmembrane region" description="Helical" evidence="7">
    <location>
        <begin position="139"/>
        <end position="163"/>
    </location>
</feature>
<dbReference type="PANTHER" id="PTHR42718">
    <property type="entry name" value="MAJOR FACILITATOR SUPERFAMILY MULTIDRUG TRANSPORTER MFSC"/>
    <property type="match status" value="1"/>
</dbReference>
<proteinExistence type="inferred from homology"/>
<keyword evidence="10" id="KW-1185">Reference proteome</keyword>
<feature type="transmembrane region" description="Helical" evidence="7">
    <location>
        <begin position="257"/>
        <end position="282"/>
    </location>
</feature>
<dbReference type="PANTHER" id="PTHR42718:SF49">
    <property type="entry name" value="EXPORT PROTEIN"/>
    <property type="match status" value="1"/>
</dbReference>
<feature type="transmembrane region" description="Helical" evidence="7">
    <location>
        <begin position="401"/>
        <end position="420"/>
    </location>
</feature>
<dbReference type="Proteomes" id="UP000228930">
    <property type="component" value="Unassembled WGS sequence"/>
</dbReference>
<feature type="domain" description="Major facilitator superfamily (MFS) profile" evidence="8">
    <location>
        <begin position="14"/>
        <end position="450"/>
    </location>
</feature>